<dbReference type="Proteomes" id="UP001055336">
    <property type="component" value="Chromosome"/>
</dbReference>
<evidence type="ECO:0000313" key="2">
    <source>
        <dbReference type="Proteomes" id="UP001055336"/>
    </source>
</evidence>
<reference evidence="1" key="1">
    <citation type="submission" date="2022-08" db="EMBL/GenBank/DDBJ databases">
        <title>Whole genome sequencing of non-tuberculosis mycobacteria type-strains.</title>
        <authorList>
            <person name="Igarashi Y."/>
            <person name="Osugi A."/>
            <person name="Mitarai S."/>
        </authorList>
    </citation>
    <scope>NUCLEOTIDE SEQUENCE</scope>
    <source>
        <strain evidence="1">DSM 45127</strain>
    </source>
</reference>
<gene>
    <name evidence="1" type="ORF">MKK62_14655</name>
</gene>
<accession>A0ABY3VE71</accession>
<keyword evidence="2" id="KW-1185">Reference proteome</keyword>
<protein>
    <recommendedName>
        <fullName evidence="3">XRE family transcriptional regulator</fullName>
    </recommendedName>
</protein>
<evidence type="ECO:0000313" key="1">
    <source>
        <dbReference type="EMBL" id="UMB67738.1"/>
    </source>
</evidence>
<name>A0ABY3VE71_9MYCO</name>
<dbReference type="EMBL" id="CP092488">
    <property type="protein sequence ID" value="UMB67738.1"/>
    <property type="molecule type" value="Genomic_DNA"/>
</dbReference>
<sequence length="164" mass="18060">MTRTDRRGRPLKAFLQAEITGADVTIEEMRRACGLTRASYYGEPSGTGRGFDDNFPNSEELRQIAEYYKLGDNGWVSLLVEFGWLEPIPGSLRMPFTADKTDAPLTAPVSMVPVRDALARYQNASVLIISPDAAEVSLAPLRNALQENPDGLVMVFGATPLRDR</sequence>
<dbReference type="RefSeq" id="WP_240258198.1">
    <property type="nucleotide sequence ID" value="NZ_CP092488.2"/>
</dbReference>
<evidence type="ECO:0008006" key="3">
    <source>
        <dbReference type="Google" id="ProtNLM"/>
    </source>
</evidence>
<proteinExistence type="predicted"/>
<organism evidence="1 2">
    <name type="scientific">Mycobacterium paraterrae</name>
    <dbReference type="NCBI Taxonomy" id="577492"/>
    <lineage>
        <taxon>Bacteria</taxon>
        <taxon>Bacillati</taxon>
        <taxon>Actinomycetota</taxon>
        <taxon>Actinomycetes</taxon>
        <taxon>Mycobacteriales</taxon>
        <taxon>Mycobacteriaceae</taxon>
        <taxon>Mycobacterium</taxon>
    </lineage>
</organism>